<sequence length="284" mass="32028">MKTSTLTQGAFCLSVYGVLLLFNQQTGLLLESMLNWVFIIPIMIFTAKAGPYPGAITGLSMAILSFLFGTFTTWFYSWSAILIGFFYGVGVYNKISHSINFLIALGITLISYVFMIYLWAGIFGMDLSVDFVWISRLIPFLDFQAFCFLFALFISFVQTLCIHMLGLLLCVRLKIPMRKLGSLRSICGSKPIGVGSLLIAVFFFFGQNVIEYSIWLSAIQILFFIDLGVLDFLGTVYLMEYGIIHRIPKFTILAVLGAFIPILNIFWMLLGLSDCLLELRKDKI</sequence>
<feature type="transmembrane region" description="Helical" evidence="1">
    <location>
        <begin position="101"/>
        <end position="123"/>
    </location>
</feature>
<protein>
    <recommendedName>
        <fullName evidence="4">DUF2232 domain-containing protein</fullName>
    </recommendedName>
</protein>
<feature type="transmembrane region" description="Helical" evidence="1">
    <location>
        <begin position="216"/>
        <end position="238"/>
    </location>
</feature>
<accession>A0A7W8D356</accession>
<keyword evidence="1" id="KW-1133">Transmembrane helix</keyword>
<evidence type="ECO:0000313" key="2">
    <source>
        <dbReference type="EMBL" id="MBB5185119.1"/>
    </source>
</evidence>
<evidence type="ECO:0000256" key="1">
    <source>
        <dbReference type="SAM" id="Phobius"/>
    </source>
</evidence>
<feature type="transmembrane region" description="Helical" evidence="1">
    <location>
        <begin position="34"/>
        <end position="51"/>
    </location>
</feature>
<feature type="transmembrane region" description="Helical" evidence="1">
    <location>
        <begin position="250"/>
        <end position="270"/>
    </location>
</feature>
<gene>
    <name evidence="2" type="ORF">HNQ43_001168</name>
</gene>
<keyword evidence="1" id="KW-0812">Transmembrane</keyword>
<reference evidence="2 3" key="1">
    <citation type="submission" date="2020-08" db="EMBL/GenBank/DDBJ databases">
        <title>Genomic Encyclopedia of Type Strains, Phase IV (KMG-IV): sequencing the most valuable type-strain genomes for metagenomic binning, comparative biology and taxonomic classification.</title>
        <authorList>
            <person name="Goeker M."/>
        </authorList>
    </citation>
    <scope>NUCLEOTIDE SEQUENCE [LARGE SCALE GENOMIC DNA]</scope>
    <source>
        <strain evidence="2 3">DSM 26963</strain>
    </source>
</reference>
<feature type="transmembrane region" description="Helical" evidence="1">
    <location>
        <begin position="63"/>
        <end position="89"/>
    </location>
</feature>
<organism evidence="2 3">
    <name type="scientific">Faecalicoccus acidiformans</name>
    <dbReference type="NCBI Taxonomy" id="915173"/>
    <lineage>
        <taxon>Bacteria</taxon>
        <taxon>Bacillati</taxon>
        <taxon>Bacillota</taxon>
        <taxon>Erysipelotrichia</taxon>
        <taxon>Erysipelotrichales</taxon>
        <taxon>Erysipelotrichaceae</taxon>
        <taxon>Faecalicoccus</taxon>
    </lineage>
</organism>
<dbReference type="Proteomes" id="UP000521313">
    <property type="component" value="Unassembled WGS sequence"/>
</dbReference>
<name>A0A7W8D356_9FIRM</name>
<evidence type="ECO:0008006" key="4">
    <source>
        <dbReference type="Google" id="ProtNLM"/>
    </source>
</evidence>
<dbReference type="EMBL" id="JACHHD010000010">
    <property type="protein sequence ID" value="MBB5185119.1"/>
    <property type="molecule type" value="Genomic_DNA"/>
</dbReference>
<comment type="caution">
    <text evidence="2">The sequence shown here is derived from an EMBL/GenBank/DDBJ whole genome shotgun (WGS) entry which is preliminary data.</text>
</comment>
<keyword evidence="1" id="KW-0472">Membrane</keyword>
<feature type="transmembrane region" description="Helical" evidence="1">
    <location>
        <begin position="6"/>
        <end position="22"/>
    </location>
</feature>
<feature type="transmembrane region" description="Helical" evidence="1">
    <location>
        <begin position="143"/>
        <end position="171"/>
    </location>
</feature>
<feature type="transmembrane region" description="Helical" evidence="1">
    <location>
        <begin position="192"/>
        <end position="210"/>
    </location>
</feature>
<dbReference type="RefSeq" id="WP_183375705.1">
    <property type="nucleotide sequence ID" value="NZ_CAWVLV010000045.1"/>
</dbReference>
<proteinExistence type="predicted"/>
<evidence type="ECO:0000313" key="3">
    <source>
        <dbReference type="Proteomes" id="UP000521313"/>
    </source>
</evidence>
<dbReference type="AlphaFoldDB" id="A0A7W8D356"/>